<proteinExistence type="predicted"/>
<dbReference type="AlphaFoldDB" id="A0A8B8G8A6"/>
<evidence type="ECO:0000313" key="1">
    <source>
        <dbReference type="Proteomes" id="UP000694846"/>
    </source>
</evidence>
<dbReference type="RefSeq" id="XP_025418970.1">
    <property type="nucleotide sequence ID" value="XM_025563185.1"/>
</dbReference>
<dbReference type="Proteomes" id="UP000694846">
    <property type="component" value="Unplaced"/>
</dbReference>
<reference evidence="2" key="1">
    <citation type="submission" date="2025-08" db="UniProtKB">
        <authorList>
            <consortium name="RefSeq"/>
        </authorList>
    </citation>
    <scope>IDENTIFICATION</scope>
    <source>
        <tissue evidence="2">Whole body</tissue>
    </source>
</reference>
<accession>A0A8B8G8A6</accession>
<organism evidence="1 2">
    <name type="scientific">Sipha flava</name>
    <name type="common">yellow sugarcane aphid</name>
    <dbReference type="NCBI Taxonomy" id="143950"/>
    <lineage>
        <taxon>Eukaryota</taxon>
        <taxon>Metazoa</taxon>
        <taxon>Ecdysozoa</taxon>
        <taxon>Arthropoda</taxon>
        <taxon>Hexapoda</taxon>
        <taxon>Insecta</taxon>
        <taxon>Pterygota</taxon>
        <taxon>Neoptera</taxon>
        <taxon>Paraneoptera</taxon>
        <taxon>Hemiptera</taxon>
        <taxon>Sternorrhyncha</taxon>
        <taxon>Aphidomorpha</taxon>
        <taxon>Aphidoidea</taxon>
        <taxon>Aphididae</taxon>
        <taxon>Sipha</taxon>
    </lineage>
</organism>
<gene>
    <name evidence="2" type="primary">LOC112689464</name>
</gene>
<protein>
    <submittedName>
        <fullName evidence="2">Uncharacterized protein LOC112689464</fullName>
    </submittedName>
</protein>
<name>A0A8B8G8A6_9HEMI</name>
<evidence type="ECO:0000313" key="2">
    <source>
        <dbReference type="RefSeq" id="XP_025418970.1"/>
    </source>
</evidence>
<dbReference type="GeneID" id="112689464"/>
<sequence>MRSTDASTNKVTTFVSSINCGSSQVDSGLINSSVPRIIDHKPGENFTFCAVEYSCSFSNTPLYDCIVNESILLDPLFEIPGSDVNSVHVTEDAVNVKKDLIV</sequence>
<keyword evidence="1" id="KW-1185">Reference proteome</keyword>
<dbReference type="OrthoDB" id="1721884at2759"/>